<gene>
    <name evidence="2" type="ORF">AJAP_09280</name>
</gene>
<reference evidence="2 3" key="1">
    <citation type="journal article" date="2014" name="J. Biotechnol.">
        <title>Complete genome sequence of the actinobacterium Amycolatopsis japonica MG417-CF17(T) (=DSM 44213T) producing (S,S)-N,N'-ethylenediaminedisuccinic acid.</title>
        <authorList>
            <person name="Stegmann E."/>
            <person name="Albersmeier A."/>
            <person name="Spohn M."/>
            <person name="Gert H."/>
            <person name="Weber T."/>
            <person name="Wohlleben W."/>
            <person name="Kalinowski J."/>
            <person name="Ruckert C."/>
        </authorList>
    </citation>
    <scope>NUCLEOTIDE SEQUENCE [LARGE SCALE GENOMIC DNA]</scope>
    <source>
        <strain evidence="3">MG417-CF17 (DSM 44213)</strain>
    </source>
</reference>
<name>A0A075UX26_9PSEU</name>
<proteinExistence type="predicted"/>
<dbReference type="HOGENOM" id="CLU_173345_1_0_11"/>
<dbReference type="Gene3D" id="2.60.300.12">
    <property type="entry name" value="HesB-like domain"/>
    <property type="match status" value="1"/>
</dbReference>
<evidence type="ECO:0000313" key="2">
    <source>
        <dbReference type="EMBL" id="AIG74755.1"/>
    </source>
</evidence>
<sequence>MLTVTEAAAEAITALTGQENGQDGGGLRFAMHSQQGDSPQLAVSVAPEPESGDKVLGADGGPKVFLEPEAAALLDDKVLDVQQDETGEVAFAVLPQAQPQPGS</sequence>
<dbReference type="Proteomes" id="UP000028492">
    <property type="component" value="Chromosome"/>
</dbReference>
<protein>
    <recommendedName>
        <fullName evidence="4">Iron-sulfur cluster biosynthesis protein</fullName>
    </recommendedName>
</protein>
<dbReference type="STRING" id="208439.AJAP_09280"/>
<accession>A0A075UX26</accession>
<keyword evidence="3" id="KW-1185">Reference proteome</keyword>
<feature type="region of interest" description="Disordered" evidence="1">
    <location>
        <begin position="15"/>
        <end position="62"/>
    </location>
</feature>
<dbReference type="EMBL" id="CP008953">
    <property type="protein sequence ID" value="AIG74755.1"/>
    <property type="molecule type" value="Genomic_DNA"/>
</dbReference>
<dbReference type="KEGG" id="aja:AJAP_09280"/>
<evidence type="ECO:0000256" key="1">
    <source>
        <dbReference type="SAM" id="MobiDB-lite"/>
    </source>
</evidence>
<dbReference type="InterPro" id="IPR035903">
    <property type="entry name" value="HesB-like_dom_sf"/>
</dbReference>
<dbReference type="RefSeq" id="WP_005153325.1">
    <property type="nucleotide sequence ID" value="NZ_CP008953.1"/>
</dbReference>
<organism evidence="2 3">
    <name type="scientific">Amycolatopsis japonica</name>
    <dbReference type="NCBI Taxonomy" id="208439"/>
    <lineage>
        <taxon>Bacteria</taxon>
        <taxon>Bacillati</taxon>
        <taxon>Actinomycetota</taxon>
        <taxon>Actinomycetes</taxon>
        <taxon>Pseudonocardiales</taxon>
        <taxon>Pseudonocardiaceae</taxon>
        <taxon>Amycolatopsis</taxon>
        <taxon>Amycolatopsis japonica group</taxon>
    </lineage>
</organism>
<evidence type="ECO:0008006" key="4">
    <source>
        <dbReference type="Google" id="ProtNLM"/>
    </source>
</evidence>
<dbReference type="SUPFAM" id="SSF89360">
    <property type="entry name" value="HesB-like domain"/>
    <property type="match status" value="1"/>
</dbReference>
<dbReference type="AlphaFoldDB" id="A0A075UX26"/>
<evidence type="ECO:0000313" key="3">
    <source>
        <dbReference type="Proteomes" id="UP000028492"/>
    </source>
</evidence>
<dbReference type="eggNOG" id="COG0316">
    <property type="taxonomic scope" value="Bacteria"/>
</dbReference>